<organism evidence="6 7">
    <name type="scientific">Serratia rubidaea</name>
    <name type="common">Serratia marinorubra</name>
    <dbReference type="NCBI Taxonomy" id="61652"/>
    <lineage>
        <taxon>Bacteria</taxon>
        <taxon>Pseudomonadati</taxon>
        <taxon>Pseudomonadota</taxon>
        <taxon>Gammaproteobacteria</taxon>
        <taxon>Enterobacterales</taxon>
        <taxon>Yersiniaceae</taxon>
        <taxon>Serratia</taxon>
    </lineage>
</organism>
<keyword evidence="2 5" id="KW-0489">Methyltransferase</keyword>
<proteinExistence type="inferred from homology"/>
<sequence>MDTTILFSDVATAYSTYRPAYPKAVFRVLQSLVPTPATATDIAAGTGIFSRGLQESGYHVTAVEPNAAMRAELVKTSSPAPFTVMAGTAEASGIAAHSTDLITIAQAFHWIDPEAARAEFQRIGTATCLTAVVWNSRNFTKSAFMRDYKALLDDFAPSYKSMKNHWSNLDERVKAFFPTRYAYHNAANVIPINENEMIGNLLSLSYAPAPATPEQERFIRQARNVFAKHQQDGKVLFDLTTHLYTGNLS</sequence>
<comment type="similarity">
    <text evidence="1">Belongs to the methyltransferase superfamily.</text>
</comment>
<dbReference type="EMBL" id="LR134493">
    <property type="protein sequence ID" value="VEI68182.1"/>
    <property type="molecule type" value="Genomic_DNA"/>
</dbReference>
<name>A0A3S4XJE3_SERRU</name>
<reference evidence="6 7" key="1">
    <citation type="submission" date="2018-12" db="EMBL/GenBank/DDBJ databases">
        <authorList>
            <consortium name="Pathogen Informatics"/>
        </authorList>
    </citation>
    <scope>NUCLEOTIDE SEQUENCE [LARGE SCALE GENOMIC DNA]</scope>
    <source>
        <strain evidence="6 7">NCTC10036</strain>
    </source>
</reference>
<evidence type="ECO:0000313" key="6">
    <source>
        <dbReference type="EMBL" id="VEI68182.1"/>
    </source>
</evidence>
<feature type="domain" description="Methyltransferase type 11" evidence="4">
    <location>
        <begin position="41"/>
        <end position="123"/>
    </location>
</feature>
<dbReference type="InterPro" id="IPR029063">
    <property type="entry name" value="SAM-dependent_MTases_sf"/>
</dbReference>
<dbReference type="Proteomes" id="UP000624159">
    <property type="component" value="Unassembled WGS sequence"/>
</dbReference>
<dbReference type="Pfam" id="PF08241">
    <property type="entry name" value="Methyltransf_11"/>
    <property type="match status" value="1"/>
</dbReference>
<dbReference type="PANTHER" id="PTHR44942">
    <property type="entry name" value="METHYLTRANSF_11 DOMAIN-CONTAINING PROTEIN"/>
    <property type="match status" value="1"/>
</dbReference>
<keyword evidence="8" id="KW-1185">Reference proteome</keyword>
<evidence type="ECO:0000256" key="2">
    <source>
        <dbReference type="ARBA" id="ARBA00022603"/>
    </source>
</evidence>
<dbReference type="RefSeq" id="WP_164722793.1">
    <property type="nucleotide sequence ID" value="NZ_JADULK010000003.1"/>
</dbReference>
<dbReference type="PANTHER" id="PTHR44942:SF4">
    <property type="entry name" value="METHYLTRANSFERASE TYPE 11 DOMAIN-CONTAINING PROTEIN"/>
    <property type="match status" value="1"/>
</dbReference>
<dbReference type="AlphaFoldDB" id="A0A3S4XJE3"/>
<evidence type="ECO:0000313" key="7">
    <source>
        <dbReference type="Proteomes" id="UP000281904"/>
    </source>
</evidence>
<evidence type="ECO:0000313" key="5">
    <source>
        <dbReference type="EMBL" id="MBH1929597.1"/>
    </source>
</evidence>
<dbReference type="Gene3D" id="3.40.50.150">
    <property type="entry name" value="Vaccinia Virus protein VP39"/>
    <property type="match status" value="1"/>
</dbReference>
<protein>
    <submittedName>
        <fullName evidence="6">Biotin biosynthesis protein BioC</fullName>
    </submittedName>
    <submittedName>
        <fullName evidence="5">Class I SAM-dependent methyltransferase</fullName>
    </submittedName>
</protein>
<dbReference type="InterPro" id="IPR051052">
    <property type="entry name" value="Diverse_substrate_MTase"/>
</dbReference>
<dbReference type="EMBL" id="JADULK010000003">
    <property type="protein sequence ID" value="MBH1929597.1"/>
    <property type="molecule type" value="Genomic_DNA"/>
</dbReference>
<evidence type="ECO:0000256" key="3">
    <source>
        <dbReference type="ARBA" id="ARBA00022679"/>
    </source>
</evidence>
<dbReference type="SUPFAM" id="SSF53335">
    <property type="entry name" value="S-adenosyl-L-methionine-dependent methyltransferases"/>
    <property type="match status" value="1"/>
</dbReference>
<reference evidence="5 8" key="2">
    <citation type="submission" date="2020-11" db="EMBL/GenBank/DDBJ databases">
        <title>Enhanced detection system for hospital associated transmission using whole genome sequencing surveillance.</title>
        <authorList>
            <person name="Harrison L.H."/>
            <person name="Van Tyne D."/>
            <person name="Marsh J.W."/>
            <person name="Griffith M.P."/>
            <person name="Snyder D.J."/>
            <person name="Cooper V.S."/>
            <person name="Mustapha M."/>
        </authorList>
    </citation>
    <scope>NUCLEOTIDE SEQUENCE [LARGE SCALE GENOMIC DNA]</scope>
    <source>
        <strain evidence="5 8">SER00230</strain>
    </source>
</reference>
<dbReference type="Proteomes" id="UP000281904">
    <property type="component" value="Chromosome"/>
</dbReference>
<evidence type="ECO:0000313" key="8">
    <source>
        <dbReference type="Proteomes" id="UP000624159"/>
    </source>
</evidence>
<evidence type="ECO:0000259" key="4">
    <source>
        <dbReference type="Pfam" id="PF08241"/>
    </source>
</evidence>
<accession>A0A3S4XJE3</accession>
<dbReference type="GO" id="GO:0008757">
    <property type="term" value="F:S-adenosylmethionine-dependent methyltransferase activity"/>
    <property type="evidence" value="ECO:0007669"/>
    <property type="project" value="InterPro"/>
</dbReference>
<dbReference type="GO" id="GO:0032259">
    <property type="term" value="P:methylation"/>
    <property type="evidence" value="ECO:0007669"/>
    <property type="project" value="UniProtKB-KW"/>
</dbReference>
<dbReference type="InterPro" id="IPR013216">
    <property type="entry name" value="Methyltransf_11"/>
</dbReference>
<keyword evidence="3" id="KW-0808">Transferase</keyword>
<gene>
    <name evidence="5" type="ORF">I5U13_07965</name>
    <name evidence="6" type="ORF">NCTC10036_03222</name>
</gene>
<evidence type="ECO:0000256" key="1">
    <source>
        <dbReference type="ARBA" id="ARBA00008361"/>
    </source>
</evidence>